<dbReference type="Proteomes" id="UP000315017">
    <property type="component" value="Chromosome"/>
</dbReference>
<dbReference type="RefSeq" id="WP_145085756.1">
    <property type="nucleotide sequence ID" value="NZ_CP036274.1"/>
</dbReference>
<reference evidence="2 3" key="1">
    <citation type="submission" date="2019-02" db="EMBL/GenBank/DDBJ databases">
        <title>Deep-cultivation of Planctomycetes and their phenomic and genomic characterization uncovers novel biology.</title>
        <authorList>
            <person name="Wiegand S."/>
            <person name="Jogler M."/>
            <person name="Boedeker C."/>
            <person name="Pinto D."/>
            <person name="Vollmers J."/>
            <person name="Rivas-Marin E."/>
            <person name="Kohn T."/>
            <person name="Peeters S.H."/>
            <person name="Heuer A."/>
            <person name="Rast P."/>
            <person name="Oberbeckmann S."/>
            <person name="Bunk B."/>
            <person name="Jeske O."/>
            <person name="Meyerdierks A."/>
            <person name="Storesund J.E."/>
            <person name="Kallscheuer N."/>
            <person name="Luecker S."/>
            <person name="Lage O.M."/>
            <person name="Pohl T."/>
            <person name="Merkel B.J."/>
            <person name="Hornburger P."/>
            <person name="Mueller R.-W."/>
            <person name="Bruemmer F."/>
            <person name="Labrenz M."/>
            <person name="Spormann A.M."/>
            <person name="Op den Camp H."/>
            <person name="Overmann J."/>
            <person name="Amann R."/>
            <person name="Jetten M.S.M."/>
            <person name="Mascher T."/>
            <person name="Medema M.H."/>
            <person name="Devos D.P."/>
            <person name="Kaster A.-K."/>
            <person name="Ovreas L."/>
            <person name="Rohde M."/>
            <person name="Galperin M.Y."/>
            <person name="Jogler C."/>
        </authorList>
    </citation>
    <scope>NUCLEOTIDE SEQUENCE [LARGE SCALE GENOMIC DNA]</scope>
    <source>
        <strain evidence="2 3">ETA_A8</strain>
    </source>
</reference>
<protein>
    <submittedName>
        <fullName evidence="2">Uncharacterized protein</fullName>
    </submittedName>
</protein>
<evidence type="ECO:0000256" key="1">
    <source>
        <dbReference type="SAM" id="SignalP"/>
    </source>
</evidence>
<feature type="chain" id="PRO_5022097567" evidence="1">
    <location>
        <begin position="28"/>
        <end position="366"/>
    </location>
</feature>
<evidence type="ECO:0000313" key="2">
    <source>
        <dbReference type="EMBL" id="QDU25963.1"/>
    </source>
</evidence>
<dbReference type="AlphaFoldDB" id="A0A517Y6V6"/>
<keyword evidence="3" id="KW-1185">Reference proteome</keyword>
<accession>A0A517Y6V6</accession>
<feature type="signal peptide" evidence="1">
    <location>
        <begin position="1"/>
        <end position="27"/>
    </location>
</feature>
<sequence length="366" mass="39661" precursor="true">MFCRPLLVRLLSLAAAFAISCSTIATAQDETPRQLALKEVRAAMAARDVAGIKAKLEAAARLKGEEPYDTELHRVEQLAGYVTQFWNAVDRAGRTMQATTIREITINDKICAFVEYENKTLVIRVEGQNRTYTLQNMPPAVALAVAQQELDPKNANNKVFFGAFLAMDAKGDRKIARQYWDEATQAKVDIKHLLPELGVEPPPPAVILPTLSPLVKATLQPKNWSLRTKGAKNWQKKPLGDAAAQNEAGHLVVKTPTDAGEVQLVFGRQLTPNFVCRVYLEGAKKGQSIGLVSVDGDEDALTTLLPSGTVVIEMGRQAGQVKAKIHGKEVEFTTAGKATPRTPALFGIIVPAGSEITVASFELGVP</sequence>
<dbReference type="PROSITE" id="PS51257">
    <property type="entry name" value="PROKAR_LIPOPROTEIN"/>
    <property type="match status" value="1"/>
</dbReference>
<organism evidence="2 3">
    <name type="scientific">Anatilimnocola aggregata</name>
    <dbReference type="NCBI Taxonomy" id="2528021"/>
    <lineage>
        <taxon>Bacteria</taxon>
        <taxon>Pseudomonadati</taxon>
        <taxon>Planctomycetota</taxon>
        <taxon>Planctomycetia</taxon>
        <taxon>Pirellulales</taxon>
        <taxon>Pirellulaceae</taxon>
        <taxon>Anatilimnocola</taxon>
    </lineage>
</organism>
<proteinExistence type="predicted"/>
<keyword evidence="1" id="KW-0732">Signal</keyword>
<evidence type="ECO:0000313" key="3">
    <source>
        <dbReference type="Proteomes" id="UP000315017"/>
    </source>
</evidence>
<dbReference type="EMBL" id="CP036274">
    <property type="protein sequence ID" value="QDU25963.1"/>
    <property type="molecule type" value="Genomic_DNA"/>
</dbReference>
<dbReference type="KEGG" id="aagg:ETAA8_10350"/>
<name>A0A517Y6V6_9BACT</name>
<gene>
    <name evidence="2" type="ORF">ETAA8_10350</name>
</gene>
<dbReference type="OrthoDB" id="291480at2"/>